<evidence type="ECO:0000256" key="8">
    <source>
        <dbReference type="SAM" id="MobiDB-lite"/>
    </source>
</evidence>
<keyword evidence="5 7" id="KW-0040">ANK repeat</keyword>
<feature type="domain" description="ANKLE2 third alpha/beta" evidence="9">
    <location>
        <begin position="284"/>
        <end position="394"/>
    </location>
</feature>
<evidence type="ECO:0000256" key="7">
    <source>
        <dbReference type="PROSITE-ProRule" id="PRU00023"/>
    </source>
</evidence>
<dbReference type="Pfam" id="PF12796">
    <property type="entry name" value="Ank_2"/>
    <property type="match status" value="1"/>
</dbReference>
<dbReference type="GO" id="GO:0051721">
    <property type="term" value="F:protein phosphatase 2A binding"/>
    <property type="evidence" value="ECO:0007669"/>
    <property type="project" value="TreeGrafter"/>
</dbReference>
<keyword evidence="4" id="KW-0256">Endoplasmic reticulum</keyword>
<dbReference type="SUPFAM" id="SSF48403">
    <property type="entry name" value="Ankyrin repeat"/>
    <property type="match status" value="1"/>
</dbReference>
<feature type="repeat" description="ANK" evidence="7">
    <location>
        <begin position="218"/>
        <end position="240"/>
    </location>
</feature>
<evidence type="ECO:0000256" key="2">
    <source>
        <dbReference type="ARBA" id="ARBA00007597"/>
    </source>
</evidence>
<feature type="region of interest" description="Disordered" evidence="8">
    <location>
        <begin position="811"/>
        <end position="830"/>
    </location>
</feature>
<dbReference type="Pfam" id="PF24567">
    <property type="entry name" value="ANKLE2_3rd"/>
    <property type="match status" value="1"/>
</dbReference>
<dbReference type="Gene3D" id="1.25.40.20">
    <property type="entry name" value="Ankyrin repeat-containing domain"/>
    <property type="match status" value="1"/>
</dbReference>
<proteinExistence type="inferred from homology"/>
<evidence type="ECO:0000313" key="10">
    <source>
        <dbReference type="EMBL" id="KAJ8919319.1"/>
    </source>
</evidence>
<dbReference type="InterPro" id="IPR056237">
    <property type="entry name" value="ANKLE2_3rd"/>
</dbReference>
<dbReference type="GO" id="GO:0031468">
    <property type="term" value="P:nuclear membrane reassembly"/>
    <property type="evidence" value="ECO:0007669"/>
    <property type="project" value="UniProtKB-ARBA"/>
</dbReference>
<dbReference type="GO" id="GO:0051301">
    <property type="term" value="P:cell division"/>
    <property type="evidence" value="ECO:0007669"/>
    <property type="project" value="UniProtKB-KW"/>
</dbReference>
<dbReference type="PROSITE" id="PS50297">
    <property type="entry name" value="ANK_REP_REGION"/>
    <property type="match status" value="1"/>
</dbReference>
<accession>A0AAV8VZ40</accession>
<evidence type="ECO:0000256" key="6">
    <source>
        <dbReference type="ARBA" id="ARBA00023306"/>
    </source>
</evidence>
<dbReference type="GO" id="GO:0005783">
    <property type="term" value="C:endoplasmic reticulum"/>
    <property type="evidence" value="ECO:0007669"/>
    <property type="project" value="UniProtKB-SubCell"/>
</dbReference>
<evidence type="ECO:0000256" key="5">
    <source>
        <dbReference type="ARBA" id="ARBA00023043"/>
    </source>
</evidence>
<evidence type="ECO:0000256" key="3">
    <source>
        <dbReference type="ARBA" id="ARBA00022618"/>
    </source>
</evidence>
<sequence length="855" mass="96894">MDSSNSNHMSNLKETSNSDTVYYGIYTPSDSKDLIPSTPNVFEDKSEALKVAKKNKKSRFKAFQFYHEAVEFALNGSECPNNNIAVSGNLFPKTQLESVQTIGEKASPFKGPKPQELVELRKAIEAGLYKVVKDTVWQNPRYLVSSGDTPAILQEGPRYNALHVAAKAKNAEITELILTTVSNIDFIKLLYGDDNQQNAEARAVILLDLYLNTPNKGLNETPLHFASKYGAADVVEILVSYPQCDKTLKNKFQKTADQIICERAEGSNLNDVRKKIECLLQDSYYVPVIRVEGNSLPAMIGEPFSPTSPPVLNVNPLSPRLEIHAYAGPMNQKGAQEFRKIWKTPPRSLNSSSNNRKTSDLNSVSALRFKDPQKGLERIGKKLANKFEVNWKEYWPFLDSFVDITSEEGLKLLEDYLKSQYTALSKSYMEVMKNDSPDSSESSKSDPLSPISDLCAAFSACRLNDSRRSQDLNSEQDNNCNRDAINYIDKACQVFANRISNDILYILCSEDNIMQVLETEMRQLELLITSYMDDNRFSSINFQKIHSRLGTIVGQKIYNSIKEDVRLFLCDKIENMLDILTKSVDCFSSDDEGYSLKEILENRKPTIYKKQLICLIHYILSVLSQSYEFKQIETEGDFVKDWETAEACVCIYHRRSKKNSLSRSGSFKNNFFGRNDVESVPRKLCFDDDDDEDQKLGKNGISIPVKQKSLENLDNDSEQFYTPPSSPSLLESEESEDEFNDSELPKYDVFIEGDLPTKFDCDVYNALSYSECILDKDKFPNVYRWHHNISLYPIAVRESWASLKDINKAKSHPNRTAGTSFCMDSPKTSTPSKSWLRITGANSPKAVFKSYSMNV</sequence>
<feature type="compositionally biased region" description="Acidic residues" evidence="8">
    <location>
        <begin position="731"/>
        <end position="741"/>
    </location>
</feature>
<dbReference type="FunFam" id="1.25.40.20:FF:000072">
    <property type="entry name" value="Ankyrin repeat and LEM domain containing 2"/>
    <property type="match status" value="1"/>
</dbReference>
<dbReference type="InterPro" id="IPR002110">
    <property type="entry name" value="Ankyrin_rpt"/>
</dbReference>
<comment type="similarity">
    <text evidence="2">Belongs to the ANKLE2 family.</text>
</comment>
<dbReference type="SMART" id="SM00248">
    <property type="entry name" value="ANK"/>
    <property type="match status" value="2"/>
</dbReference>
<evidence type="ECO:0000256" key="4">
    <source>
        <dbReference type="ARBA" id="ARBA00022824"/>
    </source>
</evidence>
<feature type="region of interest" description="Disordered" evidence="8">
    <location>
        <begin position="714"/>
        <end position="742"/>
    </location>
</feature>
<comment type="subcellular location">
    <subcellularLocation>
        <location evidence="1">Endoplasmic reticulum</location>
    </subcellularLocation>
</comment>
<evidence type="ECO:0000313" key="11">
    <source>
        <dbReference type="Proteomes" id="UP001159042"/>
    </source>
</evidence>
<evidence type="ECO:0000256" key="1">
    <source>
        <dbReference type="ARBA" id="ARBA00004240"/>
    </source>
</evidence>
<protein>
    <recommendedName>
        <fullName evidence="9">ANKLE2 third alpha/beta domain-containing protein</fullName>
    </recommendedName>
</protein>
<dbReference type="Proteomes" id="UP001159042">
    <property type="component" value="Unassembled WGS sequence"/>
</dbReference>
<gene>
    <name evidence="10" type="ORF">NQ315_003903</name>
</gene>
<dbReference type="PANTHER" id="PTHR12349:SF4">
    <property type="entry name" value="ANKYRIN REPEAT AND LEM DOMAIN-CONTAINING PROTEIN 2"/>
    <property type="match status" value="1"/>
</dbReference>
<comment type="caution">
    <text evidence="10">The sequence shown here is derived from an EMBL/GenBank/DDBJ whole genome shotgun (WGS) entry which is preliminary data.</text>
</comment>
<evidence type="ECO:0000259" key="9">
    <source>
        <dbReference type="Pfam" id="PF24567"/>
    </source>
</evidence>
<dbReference type="EMBL" id="JANEYG010000019">
    <property type="protein sequence ID" value="KAJ8919319.1"/>
    <property type="molecule type" value="Genomic_DNA"/>
</dbReference>
<dbReference type="InterPro" id="IPR036770">
    <property type="entry name" value="Ankyrin_rpt-contain_sf"/>
</dbReference>
<keyword evidence="11" id="KW-1185">Reference proteome</keyword>
<dbReference type="GO" id="GO:0007399">
    <property type="term" value="P:nervous system development"/>
    <property type="evidence" value="ECO:0007669"/>
    <property type="project" value="UniProtKB-ARBA"/>
</dbReference>
<dbReference type="PANTHER" id="PTHR12349">
    <property type="entry name" value="ANKYRIN REPEAT AND LEM DOMAIN-CONTAINING PROTEIN 2"/>
    <property type="match status" value="1"/>
</dbReference>
<organism evidence="10 11">
    <name type="scientific">Exocentrus adspersus</name>
    <dbReference type="NCBI Taxonomy" id="1586481"/>
    <lineage>
        <taxon>Eukaryota</taxon>
        <taxon>Metazoa</taxon>
        <taxon>Ecdysozoa</taxon>
        <taxon>Arthropoda</taxon>
        <taxon>Hexapoda</taxon>
        <taxon>Insecta</taxon>
        <taxon>Pterygota</taxon>
        <taxon>Neoptera</taxon>
        <taxon>Endopterygota</taxon>
        <taxon>Coleoptera</taxon>
        <taxon>Polyphaga</taxon>
        <taxon>Cucujiformia</taxon>
        <taxon>Chrysomeloidea</taxon>
        <taxon>Cerambycidae</taxon>
        <taxon>Lamiinae</taxon>
        <taxon>Acanthocinini</taxon>
        <taxon>Exocentrus</taxon>
    </lineage>
</organism>
<keyword evidence="3" id="KW-0132">Cell division</keyword>
<keyword evidence="6" id="KW-0131">Cell cycle</keyword>
<dbReference type="PROSITE" id="PS50088">
    <property type="entry name" value="ANK_REPEAT"/>
    <property type="match status" value="1"/>
</dbReference>
<name>A0AAV8VZ40_9CUCU</name>
<reference evidence="10 11" key="1">
    <citation type="journal article" date="2023" name="Insect Mol. Biol.">
        <title>Genome sequencing provides insights into the evolution of gene families encoding plant cell wall-degrading enzymes in longhorned beetles.</title>
        <authorList>
            <person name="Shin N.R."/>
            <person name="Okamura Y."/>
            <person name="Kirsch R."/>
            <person name="Pauchet Y."/>
        </authorList>
    </citation>
    <scope>NUCLEOTIDE SEQUENCE [LARGE SCALE GENOMIC DNA]</scope>
    <source>
        <strain evidence="10">EAD_L_NR</strain>
    </source>
</reference>
<dbReference type="AlphaFoldDB" id="A0AAV8VZ40"/>